<dbReference type="EC" id="2.4.2.-" evidence="21"/>
<dbReference type="InterPro" id="IPR048359">
    <property type="entry name" value="EXOC6_Sec15_N"/>
</dbReference>
<dbReference type="GO" id="GO:0140807">
    <property type="term" value="F:NAD+-protein-glutamate ADP-ribosyltransferase activity"/>
    <property type="evidence" value="ECO:0007669"/>
    <property type="project" value="RHEA"/>
</dbReference>
<feature type="domain" description="WGR" evidence="26">
    <location>
        <begin position="179"/>
        <end position="276"/>
    </location>
</feature>
<feature type="region of interest" description="Disordered" evidence="22">
    <location>
        <begin position="718"/>
        <end position="753"/>
    </location>
</feature>
<evidence type="ECO:0000256" key="14">
    <source>
        <dbReference type="ARBA" id="ARBA00023027"/>
    </source>
</evidence>
<comment type="catalytic activity">
    <reaction evidence="1">
        <text>L-aspartyl-[protein] + NAD(+) = 4-O-(ADP-D-ribosyl)-L-aspartyl-[protein] + nicotinamide</text>
        <dbReference type="Rhea" id="RHEA:54424"/>
        <dbReference type="Rhea" id="RHEA-COMP:9867"/>
        <dbReference type="Rhea" id="RHEA-COMP:13832"/>
        <dbReference type="ChEBI" id="CHEBI:17154"/>
        <dbReference type="ChEBI" id="CHEBI:29961"/>
        <dbReference type="ChEBI" id="CHEBI:57540"/>
        <dbReference type="ChEBI" id="CHEBI:138102"/>
    </reaction>
</comment>
<evidence type="ECO:0000313" key="27">
    <source>
        <dbReference type="EMBL" id="EEC70601.1"/>
    </source>
</evidence>
<protein>
    <recommendedName>
        <fullName evidence="21">Poly [ADP-ribose] polymerase</fullName>
        <shortName evidence="21">PARP</shortName>
        <ecNumber evidence="21">2.4.2.-</ecNumber>
    </recommendedName>
</protein>
<keyword evidence="6" id="KW-0813">Transport</keyword>
<dbReference type="GO" id="GO:0005829">
    <property type="term" value="C:cytosol"/>
    <property type="evidence" value="ECO:0007669"/>
    <property type="project" value="UniProtKB-SubCell"/>
</dbReference>
<dbReference type="Pfam" id="PF04091">
    <property type="entry name" value="Sec15_C"/>
    <property type="match status" value="1"/>
</dbReference>
<dbReference type="PROSITE" id="PS50800">
    <property type="entry name" value="SAP"/>
    <property type="match status" value="2"/>
</dbReference>
<dbReference type="InterPro" id="IPR042045">
    <property type="entry name" value="EXOC6/Sec15_C_dom1"/>
</dbReference>
<feature type="region of interest" description="Disordered" evidence="22">
    <location>
        <begin position="40"/>
        <end position="92"/>
    </location>
</feature>
<dbReference type="Proteomes" id="UP000007015">
    <property type="component" value="Chromosome 1"/>
</dbReference>
<dbReference type="Gene3D" id="1.10.357.30">
    <property type="entry name" value="Exocyst complex subunit Sec15 C-terminal domain, N-terminal subdomain"/>
    <property type="match status" value="1"/>
</dbReference>
<evidence type="ECO:0000256" key="21">
    <source>
        <dbReference type="RuleBase" id="RU362114"/>
    </source>
</evidence>
<dbReference type="Gene3D" id="3.90.228.10">
    <property type="match status" value="1"/>
</dbReference>
<organism evidence="27 28">
    <name type="scientific">Oryza sativa subsp. indica</name>
    <name type="common">Rice</name>
    <dbReference type="NCBI Taxonomy" id="39946"/>
    <lineage>
        <taxon>Eukaryota</taxon>
        <taxon>Viridiplantae</taxon>
        <taxon>Streptophyta</taxon>
        <taxon>Embryophyta</taxon>
        <taxon>Tracheophyta</taxon>
        <taxon>Spermatophyta</taxon>
        <taxon>Magnoliopsida</taxon>
        <taxon>Liliopsida</taxon>
        <taxon>Poales</taxon>
        <taxon>Poaceae</taxon>
        <taxon>BOP clade</taxon>
        <taxon>Oryzoideae</taxon>
        <taxon>Oryzeae</taxon>
        <taxon>Oryzinae</taxon>
        <taxon>Oryza</taxon>
        <taxon>Oryza sativa</taxon>
    </lineage>
</organism>
<dbReference type="Gramene" id="BGIOSGA003478-TA">
    <property type="protein sequence ID" value="BGIOSGA003478-PA"/>
    <property type="gene ID" value="BGIOSGA003478"/>
</dbReference>
<dbReference type="InterPro" id="IPR036616">
    <property type="entry name" value="Poly(ADP-ribose)pol_reg_dom_sf"/>
</dbReference>
<feature type="domain" description="PARP catalytic" evidence="24">
    <location>
        <begin position="429"/>
        <end position="657"/>
    </location>
</feature>
<dbReference type="Gene3D" id="2.20.140.10">
    <property type="entry name" value="WGR domain"/>
    <property type="match status" value="1"/>
</dbReference>
<dbReference type="STRING" id="39946.B8A7Y9"/>
<dbReference type="GO" id="GO:0009846">
    <property type="term" value="P:pollen germination"/>
    <property type="evidence" value="ECO:0007669"/>
    <property type="project" value="UniProtKB-ARBA"/>
</dbReference>
<dbReference type="SUPFAM" id="SSF68906">
    <property type="entry name" value="SAP domain"/>
    <property type="match status" value="1"/>
</dbReference>
<dbReference type="GO" id="GO:0016020">
    <property type="term" value="C:membrane"/>
    <property type="evidence" value="ECO:0007669"/>
    <property type="project" value="TreeGrafter"/>
</dbReference>
<dbReference type="GO" id="GO:0060321">
    <property type="term" value="P:acceptance of pollen"/>
    <property type="evidence" value="ECO:0007669"/>
    <property type="project" value="UniProtKB-ARBA"/>
</dbReference>
<dbReference type="GO" id="GO:0006139">
    <property type="term" value="P:nucleobase-containing compound metabolic process"/>
    <property type="evidence" value="ECO:0007669"/>
    <property type="project" value="UniProtKB-ARBA"/>
</dbReference>
<dbReference type="GO" id="GO:0090522">
    <property type="term" value="P:vesicle tethering involved in exocytosis"/>
    <property type="evidence" value="ECO:0007669"/>
    <property type="project" value="InterPro"/>
</dbReference>
<keyword evidence="12" id="KW-0677">Repeat</keyword>
<evidence type="ECO:0000256" key="15">
    <source>
        <dbReference type="ARBA" id="ARBA00023125"/>
    </source>
</evidence>
<dbReference type="Gene3D" id="1.20.58.670">
    <property type="entry name" value="Dsl1p vesicle tethering complex, Tip20p subunit, domain D"/>
    <property type="match status" value="1"/>
</dbReference>
<dbReference type="Pfam" id="PF02037">
    <property type="entry name" value="SAP"/>
    <property type="match status" value="2"/>
</dbReference>
<feature type="domain" description="SAP" evidence="23">
    <location>
        <begin position="2"/>
        <end position="36"/>
    </location>
</feature>
<keyword evidence="28" id="KW-1185">Reference proteome</keyword>
<evidence type="ECO:0000259" key="23">
    <source>
        <dbReference type="PROSITE" id="PS50800"/>
    </source>
</evidence>
<comment type="catalytic activity">
    <reaction evidence="19">
        <text>NAD(+) + (ADP-D-ribosyl)n-acceptor = nicotinamide + (ADP-D-ribosyl)n+1-acceptor + H(+).</text>
        <dbReference type="EC" id="2.4.2.30"/>
    </reaction>
</comment>
<sequence length="1627" mass="178938">MSARLRVEELRAELQRRGLNASGNKPVLVRRLDAAIRKEEEEEAAVSAAAKEEADAGGVVDGEGNGEDKRKRKRRGDGEDVDNSESDAAKLEGMSYRELQALAKSRGLAANGSKKEVIERLLCAPSDTDGGVQDKKKIAKGFADGDDRVEECRKEKIVTATRKGAAVLDQHIPDHIKMTYHVLQVGDEIYDATMNQTNVGDNNNKFYIIQALESDAGGSFMVYNRWGRVGARGQDKLHGPFSSREQAIYEFEGKFHSKTNNHWSDRKSFECYARKYTWLEMDYGEADRETNKKVSPSTDQIKETKLETRIASFISLICNISMMKQQMVEIGYNADKLPLGKLSKSTIFKGYDVLKRISNVISRADRRQLEQLTGEFYTVIPHDFGFKKMREFIIDTPQKLKAKLEMVEALGEIEIATKLLEDDSTDQDDPLYARYKQLSCDFTPLEVGSEEYSMIKTYLANTHGKTHTSYTVDVVQIFKVSRHGEMERFQKFATAGNRMLLWHGSRLTNWAGILSQGLRIAPPEAPVTGYMFGKGVYFADMFSKSANYCYASEACRSGVLLLCEVALGEMNELLNADYDANNLPKGKLSTKGVGQTEPNTAESKITDDGVVVPLGKPKAEPSKRGSLLYNEFIVYNVDQIRMRYVLHSRLAIAIALRFKMILSLHNNTFFQQLQDEGDLEESMGMPRPVGTDWVSHVVNRRNRKKPVGTDWVSHVVNRRNRKKHRGSTESAVKSEEQKLLNPNGDEATSGNSLVGGVTVGGRSHLSGAAAGEGDPVSSAAVGGDDHTGCGTTVDGDPIGGAAARGGEDLARGDGVAVVDANADLDAAECSPATRLASCVRASECLTSRSSPPPSPPGRTCARSCGARSRAGAPSRCSPRSGRAARDREAEIEELCRAHFHDFIRAVDDLRSLLADADALKGSLSASHAALLSSAAPLLASLESFLAARGLAGNLSSALASSRRCVRLLALANRANAHLQGGNHNLYLALRAVDAIDRDLASGPEPLPLPTLRRMLLSLVPAVRAHAEREISREFSDWMVSIRAASRHLGQVAIGRSAAARQRQEELRSKHRPLEECITLDDDGVGDLDDFAAAAATADVADGAAAASFDLTPLYRAMHIHHTLALGERFKKYYLENRKLQLTSDFDVIAATPFLESHQVFFSQIAGFFIVEDRVFRTGGGLTSRPDVDALWDSAVAKMVSVMEDNFSRMQTANHLLLITDYAALLSATMRRYGYPVGMLLDVLARHRDKYHDLLLADCRRQVVEALAADKFDQMLMRKEYEYSMNVLAFGIQSSDITPAFPYVAPFSCTVPDICRIVRSFIEDSVSFMAHGGGGDTYAAVKKYLGRILSEVVDASIQKLVDSGGGLSVSQAMQVAANMSVMERACEFFTGHAAQLCGVPLRAVERGRRDFPLRKSRDAAEALLLRLLRSKVDEFMGQSDGVTWMADDPPAGGNEYANEVIIYLETLTSTAQQILPLPVLRRVLVAVLAHISERIVGLFLNDSVKRFNASAVTGIDTDLKMFEAFGESMSSLFVDSDQESAANEMKAALVEARQLVNLLMSNSPENFLNPVIREKSYNKLDYKKVAAISEKFRDSSESYFSTFGTRGARQNPKKKSLDTLIKRLREAS</sequence>
<comment type="similarity">
    <text evidence="17">Belongs to the ARTD/PARP family.</text>
</comment>
<dbReference type="InterPro" id="IPR012317">
    <property type="entry name" value="Poly(ADP-ribose)pol_cat_dom"/>
</dbReference>
<evidence type="ECO:0000259" key="24">
    <source>
        <dbReference type="PROSITE" id="PS51059"/>
    </source>
</evidence>
<evidence type="ECO:0000259" key="25">
    <source>
        <dbReference type="PROSITE" id="PS51060"/>
    </source>
</evidence>
<feature type="domain" description="PARP alpha-helical" evidence="25">
    <location>
        <begin position="303"/>
        <end position="421"/>
    </location>
</feature>
<evidence type="ECO:0000256" key="22">
    <source>
        <dbReference type="SAM" id="MobiDB-lite"/>
    </source>
</evidence>
<dbReference type="InterPro" id="IPR036930">
    <property type="entry name" value="WGR_dom_sf"/>
</dbReference>
<dbReference type="PROSITE" id="PS51060">
    <property type="entry name" value="PARP_ALPHA_HD"/>
    <property type="match status" value="1"/>
</dbReference>
<dbReference type="GO" id="GO:0000145">
    <property type="term" value="C:exocyst"/>
    <property type="evidence" value="ECO:0007669"/>
    <property type="project" value="UniProtKB-ARBA"/>
</dbReference>
<dbReference type="Gene3D" id="1.10.720.30">
    <property type="entry name" value="SAP domain"/>
    <property type="match status" value="1"/>
</dbReference>
<dbReference type="InterPro" id="IPR046361">
    <property type="entry name" value="EXOC6/Sec15_C"/>
</dbReference>
<dbReference type="FunFam" id="1.20.58.670:FF:000002">
    <property type="entry name" value="Exocyst complex component"/>
    <property type="match status" value="1"/>
</dbReference>
<evidence type="ECO:0000256" key="13">
    <source>
        <dbReference type="ARBA" id="ARBA00022765"/>
    </source>
</evidence>
<evidence type="ECO:0000256" key="18">
    <source>
        <dbReference type="ARBA" id="ARBA00024945"/>
    </source>
</evidence>
<evidence type="ECO:0000256" key="20">
    <source>
        <dbReference type="ARBA" id="ARBA00053307"/>
    </source>
</evidence>
<dbReference type="PANTHER" id="PTHR12702">
    <property type="entry name" value="SEC15"/>
    <property type="match status" value="1"/>
</dbReference>
<dbReference type="SUPFAM" id="SSF142921">
    <property type="entry name" value="WGR domain-like"/>
    <property type="match status" value="1"/>
</dbReference>
<gene>
    <name evidence="27" type="ORF">OsI_01833</name>
</gene>
<comment type="function">
    <text evidence="20">Component of the exocyst complex involved in the docking of exocytic vesicles with fusion sites on the plasma membrane during regulated or polarized secretion. Involved in polarized cell growth and organ morphogenesis. During cytokinesis, involved in cell plate initiation, cell plate maturation and formation of new primary cell wall.</text>
</comment>
<dbReference type="PANTHER" id="PTHR12702:SF1">
    <property type="entry name" value="EXOCYST COMPLEX COMPONENT SEC15B"/>
    <property type="match status" value="1"/>
</dbReference>
<evidence type="ECO:0000256" key="2">
    <source>
        <dbReference type="ARBA" id="ARBA00000459"/>
    </source>
</evidence>
<dbReference type="SUPFAM" id="SSF56399">
    <property type="entry name" value="ADP-ribosylation"/>
    <property type="match status" value="1"/>
</dbReference>
<dbReference type="GO" id="GO:0003950">
    <property type="term" value="F:NAD+ poly-ADP-ribosyltransferase activity"/>
    <property type="evidence" value="ECO:0007669"/>
    <property type="project" value="UniProtKB-UniRule"/>
</dbReference>
<dbReference type="Gene3D" id="1.20.142.10">
    <property type="entry name" value="Poly(ADP-ribose) polymerase, regulatory domain"/>
    <property type="match status" value="1"/>
</dbReference>
<dbReference type="GO" id="GO:0006893">
    <property type="term" value="P:Golgi to plasma membrane transport"/>
    <property type="evidence" value="ECO:0007669"/>
    <property type="project" value="TreeGrafter"/>
</dbReference>
<evidence type="ECO:0000256" key="12">
    <source>
        <dbReference type="ARBA" id="ARBA00022737"/>
    </source>
</evidence>
<comment type="catalytic activity">
    <reaction evidence="2">
        <text>L-glutamyl-[protein] + NAD(+) = 5-O-(ADP-D-ribosyl)-L-glutamyl-[protein] + nicotinamide</text>
        <dbReference type="Rhea" id="RHEA:58224"/>
        <dbReference type="Rhea" id="RHEA-COMP:10208"/>
        <dbReference type="Rhea" id="RHEA-COMP:15089"/>
        <dbReference type="ChEBI" id="CHEBI:17154"/>
        <dbReference type="ChEBI" id="CHEBI:29973"/>
        <dbReference type="ChEBI" id="CHEBI:57540"/>
        <dbReference type="ChEBI" id="CHEBI:142540"/>
    </reaction>
</comment>
<comment type="subcellular location">
    <subcellularLocation>
        <location evidence="4">Cytoplasm</location>
        <location evidence="4">Cytosol</location>
    </subcellularLocation>
    <subcellularLocation>
        <location evidence="3">Nucleus</location>
    </subcellularLocation>
</comment>
<keyword evidence="15" id="KW-0238">DNA-binding</keyword>
<dbReference type="InterPro" id="IPR008893">
    <property type="entry name" value="WGR_domain"/>
</dbReference>
<evidence type="ECO:0000259" key="26">
    <source>
        <dbReference type="PROSITE" id="PS51977"/>
    </source>
</evidence>
<keyword evidence="16" id="KW-0539">Nucleus</keyword>
<evidence type="ECO:0000256" key="11">
    <source>
        <dbReference type="ARBA" id="ARBA00022695"/>
    </source>
</evidence>
<dbReference type="CDD" id="cd01437">
    <property type="entry name" value="parp_like"/>
    <property type="match status" value="1"/>
</dbReference>
<keyword evidence="7" id="KW-0268">Exocytosis</keyword>
<keyword evidence="14 21" id="KW-0520">NAD</keyword>
<dbReference type="Pfam" id="PF00644">
    <property type="entry name" value="PARP"/>
    <property type="match status" value="1"/>
</dbReference>
<dbReference type="InterPro" id="IPR042044">
    <property type="entry name" value="EXOC6PINT-1/Sec15/Tip20_C_dom2"/>
</dbReference>
<dbReference type="GO" id="GO:0140806">
    <property type="term" value="F:NAD+-protein-aspartate ADP-ribosyltransferase activity"/>
    <property type="evidence" value="ECO:0007669"/>
    <property type="project" value="RHEA"/>
</dbReference>
<accession>B8A7Y9</accession>
<feature type="region of interest" description="Disordered" evidence="22">
    <location>
        <begin position="844"/>
        <end position="864"/>
    </location>
</feature>
<keyword evidence="11" id="KW-0548">Nucleotidyltransferase</keyword>
<evidence type="ECO:0000256" key="17">
    <source>
        <dbReference type="ARBA" id="ARBA00024347"/>
    </source>
</evidence>
<keyword evidence="9 21" id="KW-0328">Glycosyltransferase</keyword>
<keyword evidence="13" id="KW-0013">ADP-ribosylation</keyword>
<dbReference type="GO" id="GO:0016779">
    <property type="term" value="F:nucleotidyltransferase activity"/>
    <property type="evidence" value="ECO:0007669"/>
    <property type="project" value="UniProtKB-KW"/>
</dbReference>
<dbReference type="GO" id="GO:0006886">
    <property type="term" value="P:intracellular protein transport"/>
    <property type="evidence" value="ECO:0007669"/>
    <property type="project" value="InterPro"/>
</dbReference>
<dbReference type="InterPro" id="IPR007225">
    <property type="entry name" value="EXOC6/Sec15"/>
</dbReference>
<reference evidence="27 28" key="1">
    <citation type="journal article" date="2005" name="PLoS Biol.">
        <title>The genomes of Oryza sativa: a history of duplications.</title>
        <authorList>
            <person name="Yu J."/>
            <person name="Wang J."/>
            <person name="Lin W."/>
            <person name="Li S."/>
            <person name="Li H."/>
            <person name="Zhou J."/>
            <person name="Ni P."/>
            <person name="Dong W."/>
            <person name="Hu S."/>
            <person name="Zeng C."/>
            <person name="Zhang J."/>
            <person name="Zhang Y."/>
            <person name="Li R."/>
            <person name="Xu Z."/>
            <person name="Li S."/>
            <person name="Li X."/>
            <person name="Zheng H."/>
            <person name="Cong L."/>
            <person name="Lin L."/>
            <person name="Yin J."/>
            <person name="Geng J."/>
            <person name="Li G."/>
            <person name="Shi J."/>
            <person name="Liu J."/>
            <person name="Lv H."/>
            <person name="Li J."/>
            <person name="Wang J."/>
            <person name="Deng Y."/>
            <person name="Ran L."/>
            <person name="Shi X."/>
            <person name="Wang X."/>
            <person name="Wu Q."/>
            <person name="Li C."/>
            <person name="Ren X."/>
            <person name="Wang J."/>
            <person name="Wang X."/>
            <person name="Li D."/>
            <person name="Liu D."/>
            <person name="Zhang X."/>
            <person name="Ji Z."/>
            <person name="Zhao W."/>
            <person name="Sun Y."/>
            <person name="Zhang Z."/>
            <person name="Bao J."/>
            <person name="Han Y."/>
            <person name="Dong L."/>
            <person name="Ji J."/>
            <person name="Chen P."/>
            <person name="Wu S."/>
            <person name="Liu J."/>
            <person name="Xiao Y."/>
            <person name="Bu D."/>
            <person name="Tan J."/>
            <person name="Yang L."/>
            <person name="Ye C."/>
            <person name="Zhang J."/>
            <person name="Xu J."/>
            <person name="Zhou Y."/>
            <person name="Yu Y."/>
            <person name="Zhang B."/>
            <person name="Zhuang S."/>
            <person name="Wei H."/>
            <person name="Liu B."/>
            <person name="Lei M."/>
            <person name="Yu H."/>
            <person name="Li Y."/>
            <person name="Xu H."/>
            <person name="Wei S."/>
            <person name="He X."/>
            <person name="Fang L."/>
            <person name="Zhang Z."/>
            <person name="Zhang Y."/>
            <person name="Huang X."/>
            <person name="Su Z."/>
            <person name="Tong W."/>
            <person name="Li J."/>
            <person name="Tong Z."/>
            <person name="Li S."/>
            <person name="Ye J."/>
            <person name="Wang L."/>
            <person name="Fang L."/>
            <person name="Lei T."/>
            <person name="Chen C."/>
            <person name="Chen H."/>
            <person name="Xu Z."/>
            <person name="Li H."/>
            <person name="Huang H."/>
            <person name="Zhang F."/>
            <person name="Xu H."/>
            <person name="Li N."/>
            <person name="Zhao C."/>
            <person name="Li S."/>
            <person name="Dong L."/>
            <person name="Huang Y."/>
            <person name="Li L."/>
            <person name="Xi Y."/>
            <person name="Qi Q."/>
            <person name="Li W."/>
            <person name="Zhang B."/>
            <person name="Hu W."/>
            <person name="Zhang Y."/>
            <person name="Tian X."/>
            <person name="Jiao Y."/>
            <person name="Liang X."/>
            <person name="Jin J."/>
            <person name="Gao L."/>
            <person name="Zheng W."/>
            <person name="Hao B."/>
            <person name="Liu S."/>
            <person name="Wang W."/>
            <person name="Yuan L."/>
            <person name="Cao M."/>
            <person name="McDermott J."/>
            <person name="Samudrala R."/>
            <person name="Wang J."/>
            <person name="Wong G.K."/>
            <person name="Yang H."/>
        </authorList>
    </citation>
    <scope>NUCLEOTIDE SEQUENCE [LARGE SCALE GENOMIC DNA]</scope>
    <source>
        <strain evidence="28">cv. 93-11</strain>
    </source>
</reference>
<dbReference type="InterPro" id="IPR036361">
    <property type="entry name" value="SAP_dom_sf"/>
</dbReference>
<dbReference type="InterPro" id="IPR003034">
    <property type="entry name" value="SAP_dom"/>
</dbReference>
<evidence type="ECO:0000256" key="5">
    <source>
        <dbReference type="ARBA" id="ARBA00007944"/>
    </source>
</evidence>
<dbReference type="SUPFAM" id="SSF47587">
    <property type="entry name" value="Domain of poly(ADP-ribose) polymerase"/>
    <property type="match status" value="1"/>
</dbReference>
<comment type="similarity">
    <text evidence="5">Belongs to the SEC15 family.</text>
</comment>
<evidence type="ECO:0000256" key="16">
    <source>
        <dbReference type="ARBA" id="ARBA00023242"/>
    </source>
</evidence>
<evidence type="ECO:0000256" key="1">
    <source>
        <dbReference type="ARBA" id="ARBA00000438"/>
    </source>
</evidence>
<name>B8A7Y9_ORYSI</name>
<dbReference type="GO" id="GO:0003677">
    <property type="term" value="F:DNA binding"/>
    <property type="evidence" value="ECO:0007669"/>
    <property type="project" value="UniProtKB-KW"/>
</dbReference>
<dbReference type="SMART" id="SM00513">
    <property type="entry name" value="SAP"/>
    <property type="match status" value="2"/>
</dbReference>
<evidence type="ECO:0000256" key="8">
    <source>
        <dbReference type="ARBA" id="ARBA00022490"/>
    </source>
</evidence>
<dbReference type="FunFam" id="2.20.140.10:FF:000001">
    <property type="entry name" value="Poly [ADP-ribose] polymerase"/>
    <property type="match status" value="1"/>
</dbReference>
<evidence type="ECO:0000256" key="4">
    <source>
        <dbReference type="ARBA" id="ARBA00004514"/>
    </source>
</evidence>
<evidence type="ECO:0000313" key="28">
    <source>
        <dbReference type="Proteomes" id="UP000007015"/>
    </source>
</evidence>
<evidence type="ECO:0000256" key="10">
    <source>
        <dbReference type="ARBA" id="ARBA00022679"/>
    </source>
</evidence>
<dbReference type="Pfam" id="PF02877">
    <property type="entry name" value="PARP_reg"/>
    <property type="match status" value="1"/>
</dbReference>
<dbReference type="SMART" id="SM00773">
    <property type="entry name" value="WGR"/>
    <property type="match status" value="1"/>
</dbReference>
<dbReference type="Pfam" id="PF05406">
    <property type="entry name" value="WGR"/>
    <property type="match status" value="1"/>
</dbReference>
<dbReference type="EMBL" id="CM000126">
    <property type="protein sequence ID" value="EEC70601.1"/>
    <property type="molecule type" value="Genomic_DNA"/>
</dbReference>
<evidence type="ECO:0000256" key="9">
    <source>
        <dbReference type="ARBA" id="ARBA00022676"/>
    </source>
</evidence>
<evidence type="ECO:0000256" key="19">
    <source>
        <dbReference type="ARBA" id="ARBA00033987"/>
    </source>
</evidence>
<dbReference type="Pfam" id="PF20651">
    <property type="entry name" value="EXOC6_Sec15_N"/>
    <property type="match status" value="1"/>
</dbReference>
<dbReference type="FunFam" id="1.10.357.30:FF:000002">
    <property type="entry name" value="Exocyst complex component"/>
    <property type="match status" value="1"/>
</dbReference>
<dbReference type="GO" id="GO:0005634">
    <property type="term" value="C:nucleus"/>
    <property type="evidence" value="ECO:0007669"/>
    <property type="project" value="UniProtKB-SubCell"/>
</dbReference>
<dbReference type="GO" id="GO:0070212">
    <property type="term" value="P:protein poly-ADP-ribosylation"/>
    <property type="evidence" value="ECO:0007669"/>
    <property type="project" value="UniProtKB-ARBA"/>
</dbReference>
<evidence type="ECO:0000256" key="6">
    <source>
        <dbReference type="ARBA" id="ARBA00022448"/>
    </source>
</evidence>
<dbReference type="PROSITE" id="PS51059">
    <property type="entry name" value="PARP_CATALYTIC"/>
    <property type="match status" value="1"/>
</dbReference>
<dbReference type="PROSITE" id="PS51977">
    <property type="entry name" value="WGR"/>
    <property type="match status" value="1"/>
</dbReference>
<keyword evidence="8" id="KW-0963">Cytoplasm</keyword>
<dbReference type="InterPro" id="IPR004102">
    <property type="entry name" value="Poly(ADP-ribose)pol_reg_dom"/>
</dbReference>
<proteinExistence type="inferred from homology"/>
<feature type="domain" description="SAP" evidence="23">
    <location>
        <begin position="91"/>
        <end position="125"/>
    </location>
</feature>
<dbReference type="GO" id="GO:0009860">
    <property type="term" value="P:pollen tube growth"/>
    <property type="evidence" value="ECO:0007669"/>
    <property type="project" value="UniProtKB-ARBA"/>
</dbReference>
<comment type="function">
    <text evidence="18">Involved in the base excision repair (BER) pathway, by catalyzing the poly(ADP-ribosyl)ation of a limited number of acceptor proteins involved in chromatin architecture and in DNA metabolism. This modification follows DNA damages and appears as an obligatory step in a detection/signaling pathway leading to the reparation of DNA strand breaks.</text>
</comment>
<keyword evidence="10 21" id="KW-0808">Transferase</keyword>
<dbReference type="HOGENOM" id="CLU_243320_0_0_1"/>
<evidence type="ECO:0000256" key="3">
    <source>
        <dbReference type="ARBA" id="ARBA00004123"/>
    </source>
</evidence>
<dbReference type="FunFam" id="1.10.720.30:FF:000023">
    <property type="entry name" value="Poly [ADP-ribose] polymerase"/>
    <property type="match status" value="1"/>
</dbReference>
<dbReference type="FunFam" id="3.90.228.10:FF:000002">
    <property type="entry name" value="Poly [ADP-ribose] polymerase"/>
    <property type="match status" value="1"/>
</dbReference>
<evidence type="ECO:0000256" key="7">
    <source>
        <dbReference type="ARBA" id="ARBA00022483"/>
    </source>
</evidence>
<dbReference type="FunFam" id="1.20.142.10:FF:000005">
    <property type="entry name" value="Poly [ADP-ribose] polymerase"/>
    <property type="match status" value="1"/>
</dbReference>
<dbReference type="CDD" id="cd08002">
    <property type="entry name" value="WGR_PARP3_like"/>
    <property type="match status" value="1"/>
</dbReference>